<reference evidence="8" key="1">
    <citation type="submission" date="2021-03" db="EMBL/GenBank/DDBJ databases">
        <title>Proteiniclasticum marinus sp. nov., isolated from tidal flat sediment.</title>
        <authorList>
            <person name="Namirimu T."/>
            <person name="Yang J.-A."/>
            <person name="Yang S.-H."/>
            <person name="Kim Y.-J."/>
            <person name="Kwon K.K."/>
        </authorList>
    </citation>
    <scope>NUCLEOTIDE SEQUENCE</scope>
    <source>
        <strain evidence="8">SCR006</strain>
    </source>
</reference>
<feature type="domain" description="Flagellar basal body rod protein N-terminal" evidence="7">
    <location>
        <begin position="10"/>
        <end position="36"/>
    </location>
</feature>
<dbReference type="Proteomes" id="UP000664218">
    <property type="component" value="Unassembled WGS sequence"/>
</dbReference>
<organism evidence="8 9">
    <name type="scientific">Proteiniclasticum aestuarii</name>
    <dbReference type="NCBI Taxonomy" id="2817862"/>
    <lineage>
        <taxon>Bacteria</taxon>
        <taxon>Bacillati</taxon>
        <taxon>Bacillota</taxon>
        <taxon>Clostridia</taxon>
        <taxon>Eubacteriales</taxon>
        <taxon>Clostridiaceae</taxon>
        <taxon>Proteiniclasticum</taxon>
    </lineage>
</organism>
<keyword evidence="8" id="KW-0966">Cell projection</keyword>
<dbReference type="EMBL" id="JAFNJU010000007">
    <property type="protein sequence ID" value="MBO1265358.1"/>
    <property type="molecule type" value="Genomic_DNA"/>
</dbReference>
<protein>
    <recommendedName>
        <fullName evidence="3 6">Flagellar basal body rod protein FlgB</fullName>
    </recommendedName>
</protein>
<evidence type="ECO:0000256" key="5">
    <source>
        <dbReference type="ARBA" id="ARBA00024934"/>
    </source>
</evidence>
<keyword evidence="9" id="KW-1185">Reference proteome</keyword>
<dbReference type="GO" id="GO:0030694">
    <property type="term" value="C:bacterial-type flagellum basal body, rod"/>
    <property type="evidence" value="ECO:0007669"/>
    <property type="project" value="InterPro"/>
</dbReference>
<comment type="caution">
    <text evidence="8">The sequence shown here is derived from an EMBL/GenBank/DDBJ whole genome shotgun (WGS) entry which is preliminary data.</text>
</comment>
<evidence type="ECO:0000313" key="9">
    <source>
        <dbReference type="Proteomes" id="UP000664218"/>
    </source>
</evidence>
<dbReference type="PANTHER" id="PTHR30435:SF12">
    <property type="entry name" value="FLAGELLAR BASAL BODY ROD PROTEIN FLGB"/>
    <property type="match status" value="1"/>
</dbReference>
<evidence type="ECO:0000256" key="4">
    <source>
        <dbReference type="ARBA" id="ARBA00023143"/>
    </source>
</evidence>
<evidence type="ECO:0000256" key="3">
    <source>
        <dbReference type="ARBA" id="ARBA00014376"/>
    </source>
</evidence>
<evidence type="ECO:0000256" key="2">
    <source>
        <dbReference type="ARBA" id="ARBA00009677"/>
    </source>
</evidence>
<dbReference type="InterPro" id="IPR019776">
    <property type="entry name" value="Flagellar_basal_body_rod_CS"/>
</dbReference>
<dbReference type="PROSITE" id="PS00588">
    <property type="entry name" value="FLAGELLA_BB_ROD"/>
    <property type="match status" value="1"/>
</dbReference>
<evidence type="ECO:0000256" key="1">
    <source>
        <dbReference type="ARBA" id="ARBA00004117"/>
    </source>
</evidence>
<dbReference type="InterPro" id="IPR001444">
    <property type="entry name" value="Flag_bb_rod_N"/>
</dbReference>
<comment type="similarity">
    <text evidence="2 6">Belongs to the flagella basal body rod proteins family.</text>
</comment>
<evidence type="ECO:0000259" key="7">
    <source>
        <dbReference type="Pfam" id="PF00460"/>
    </source>
</evidence>
<evidence type="ECO:0000256" key="6">
    <source>
        <dbReference type="PIRNR" id="PIRNR002889"/>
    </source>
</evidence>
<proteinExistence type="inferred from homology"/>
<dbReference type="NCBIfam" id="TIGR01396">
    <property type="entry name" value="FlgB"/>
    <property type="match status" value="1"/>
</dbReference>
<sequence>MKDLTYQILKNGLDASSARQKAVSSNIANVNTPGYKASKISFENELAKALNRSGSAMVKTHENHLGGAIASEVKGEVKVMDGTSMDETGNNVDIDKEMVDLAANEIYYSALIEQVNRKLSNMSYIINR</sequence>
<comment type="subunit">
    <text evidence="6">The basal body constitutes a major portion of the flagellar organelle and consists of a number of rings mounted on a central rod.</text>
</comment>
<keyword evidence="8" id="KW-0969">Cilium</keyword>
<comment type="subcellular location">
    <subcellularLocation>
        <location evidence="1 6">Bacterial flagellum basal body</location>
    </subcellularLocation>
</comment>
<dbReference type="GO" id="GO:0071978">
    <property type="term" value="P:bacterial-type flagellum-dependent swarming motility"/>
    <property type="evidence" value="ECO:0007669"/>
    <property type="project" value="TreeGrafter"/>
</dbReference>
<dbReference type="PANTHER" id="PTHR30435">
    <property type="entry name" value="FLAGELLAR PROTEIN"/>
    <property type="match status" value="1"/>
</dbReference>
<evidence type="ECO:0000313" key="8">
    <source>
        <dbReference type="EMBL" id="MBO1265358.1"/>
    </source>
</evidence>
<keyword evidence="8" id="KW-0282">Flagellum</keyword>
<gene>
    <name evidence="8" type="primary">flgB</name>
    <name evidence="8" type="ORF">J3A84_09980</name>
</gene>
<dbReference type="AlphaFoldDB" id="A0A939HDM4"/>
<accession>A0A939HDM4</accession>
<dbReference type="InterPro" id="IPR006300">
    <property type="entry name" value="FlgB"/>
</dbReference>
<keyword evidence="4 6" id="KW-0975">Bacterial flagellum</keyword>
<name>A0A939HDM4_9CLOT</name>
<comment type="function">
    <text evidence="5 6">Structural component of flagellum, the bacterial motility apparatus. Part of the rod structure of flagellar basal body.</text>
</comment>
<dbReference type="Pfam" id="PF00460">
    <property type="entry name" value="Flg_bb_rod"/>
    <property type="match status" value="1"/>
</dbReference>
<dbReference type="PIRSF" id="PIRSF002889">
    <property type="entry name" value="Rod_FlgB"/>
    <property type="match status" value="1"/>
</dbReference>
<dbReference type="RefSeq" id="WP_207599882.1">
    <property type="nucleotide sequence ID" value="NZ_JAFNJU010000007.1"/>
</dbReference>